<feature type="compositionally biased region" description="Basic and acidic residues" evidence="1">
    <location>
        <begin position="758"/>
        <end position="770"/>
    </location>
</feature>
<feature type="compositionally biased region" description="Basic and acidic residues" evidence="1">
    <location>
        <begin position="781"/>
        <end position="790"/>
    </location>
</feature>
<feature type="compositionally biased region" description="Basic and acidic residues" evidence="1">
    <location>
        <begin position="714"/>
        <end position="724"/>
    </location>
</feature>
<feature type="compositionally biased region" description="Basic and acidic residues" evidence="1">
    <location>
        <begin position="819"/>
        <end position="828"/>
    </location>
</feature>
<name>A0A7S1KKZ2_9EUKA</name>
<feature type="compositionally biased region" description="Acidic residues" evidence="1">
    <location>
        <begin position="424"/>
        <end position="433"/>
    </location>
</feature>
<feature type="compositionally biased region" description="Low complexity" evidence="1">
    <location>
        <begin position="1179"/>
        <end position="1209"/>
    </location>
</feature>
<feature type="compositionally biased region" description="Basic and acidic residues" evidence="1">
    <location>
        <begin position="576"/>
        <end position="589"/>
    </location>
</feature>
<organism evidence="2">
    <name type="scientific">Percolomonas cosmopolitus</name>
    <dbReference type="NCBI Taxonomy" id="63605"/>
    <lineage>
        <taxon>Eukaryota</taxon>
        <taxon>Discoba</taxon>
        <taxon>Heterolobosea</taxon>
        <taxon>Tetramitia</taxon>
        <taxon>Eutetramitia</taxon>
        <taxon>Percolomonadidae</taxon>
        <taxon>Percolomonas</taxon>
    </lineage>
</organism>
<feature type="compositionally biased region" description="Gly residues" evidence="1">
    <location>
        <begin position="1281"/>
        <end position="1295"/>
    </location>
</feature>
<feature type="compositionally biased region" description="Low complexity" evidence="1">
    <location>
        <begin position="1225"/>
        <end position="1257"/>
    </location>
</feature>
<feature type="compositionally biased region" description="Polar residues" evidence="1">
    <location>
        <begin position="1212"/>
        <end position="1224"/>
    </location>
</feature>
<feature type="region of interest" description="Disordered" evidence="1">
    <location>
        <begin position="528"/>
        <end position="1257"/>
    </location>
</feature>
<feature type="region of interest" description="Disordered" evidence="1">
    <location>
        <begin position="1275"/>
        <end position="1320"/>
    </location>
</feature>
<feature type="compositionally biased region" description="Gly residues" evidence="1">
    <location>
        <begin position="1111"/>
        <end position="1121"/>
    </location>
</feature>
<feature type="compositionally biased region" description="Low complexity" evidence="1">
    <location>
        <begin position="1122"/>
        <end position="1149"/>
    </location>
</feature>
<evidence type="ECO:0000313" key="2">
    <source>
        <dbReference type="EMBL" id="CAD9077034.1"/>
    </source>
</evidence>
<feature type="compositionally biased region" description="Polar residues" evidence="1">
    <location>
        <begin position="746"/>
        <end position="756"/>
    </location>
</feature>
<feature type="region of interest" description="Disordered" evidence="1">
    <location>
        <begin position="1"/>
        <end position="25"/>
    </location>
</feature>
<feature type="compositionally biased region" description="Basic and acidic residues" evidence="1">
    <location>
        <begin position="435"/>
        <end position="446"/>
    </location>
</feature>
<feature type="compositionally biased region" description="Low complexity" evidence="1">
    <location>
        <begin position="618"/>
        <end position="632"/>
    </location>
</feature>
<sequence>MTKRSRSEYDDELENNRERKKARKSFLSSVVDKVFNIFSPRKEAPRSTLSSSERTPDFPPSQQAYLNLSPGTEGEFGGAPSNERQSSSLVLSHRKAQQARRSPVSSDVVLPSARRPQYSQQPLYTHQVTPADVIKTIAPSMGRRHDSIYPTQKLFDTSETNFGSAFSHVVHKRPQSYFAPYSAQTAAEGYPQIGFDPSKPLFTLNKNMSTRAIQSESQRSKTPLFSATDYSPNRVEKVTPRNLDAYIANPTYTDTAKRIMETLDQLSTPLMDLRRMRPKSLNIKLRTGPKKRLISETEFDSADGQEKPSSVTTHGSLRKRPRTRSPSPPSESLNISTFTIPKAIPTTKSIFTSPEDERRPKDSSTFSKANDAEIVRSPFSKTRIPKKAPRAAQEPAPKRFENHRVRSNLRTRRTPYGIAGGAMEEEEEEDFTFEEVTREKDQELKKMKPLQLEKPLVLADAVSSPPQEAEFSPVQVETPLASKSTGFTFDKSASAKKANTADMKTAIQAASAFNFSANTEAQKKEAPTFSFGDNFAFSSHDKAKRKREESLSPVKEVTAQSIKKIATEEPVAAFRFDVDRAKSPEKEEQLQQSPSSQDEQPTNGSSFSLEKKNSEVKSAASSGGFTFGGESTKQSFSFGDHSEEKKIEEVTKEADKKPVSEEKKTTAPVDKPSGEGFTFGGTPQEGKKKEIPAAEGGFRFDPTSANGFSFGDQGTKKASDEKEAPPASSSFTFGEKATTKTKEESSSGGFTFTTAPSAEKKKDTEEKKDTNFGFTFGETSTPEKKEDAKESFSGFQFNTKPSNAGGFSFGDESASAKSDTTEKKESEAPKPSTSGFSFGDEKKDTTATSTGDFAIGVSTTSEEKNAASADQKKDKTPEKPSSSSTSFGFDLNKNDAGGSFFNSAPKTTTTEEAKKPSASGFSFGDVSQQDSFPVGTFEAPKTKTPEKKTEAPSTTGFAFGNSAASSESTLPKPAENKTEAPLTSAFTFGASATATKPSTETKPSLGDTAKSDGGFTFGDKQSTSETKSSPGFGGFGGSGGFGATTTSEKPPASTGAFAFGASATSATTPANANPFNPFGAPATSTPGTSSNTSGFGAFPSGDATKEKSASGFGGFNSGAGFGASSSEKPASSSGGFSGFNANSFGASASTGQAASPNPLGASAPTSANPFGGNSTFGVSQQPSQSTTSSANPFGSSSGAFGASTNNGGSFTFGANSNAAQSGSTNSGFGAAPNSAGSGFSANSGGFGAAPSSASSGFSANSGGFGAGAAAPAFGAPANIPFGGGQPAGGAFGFAGGTNQPPNLDHTSGRRILKARRKKRK</sequence>
<dbReference type="EMBL" id="HBGD01000345">
    <property type="protein sequence ID" value="CAD9077034.1"/>
    <property type="molecule type" value="Transcribed_RNA"/>
</dbReference>
<evidence type="ECO:0000256" key="1">
    <source>
        <dbReference type="SAM" id="MobiDB-lite"/>
    </source>
</evidence>
<feature type="compositionally biased region" description="Low complexity" evidence="1">
    <location>
        <begin position="1050"/>
        <end position="1096"/>
    </location>
</feature>
<feature type="compositionally biased region" description="Gly residues" evidence="1">
    <location>
        <begin position="1031"/>
        <end position="1042"/>
    </location>
</feature>
<feature type="compositionally biased region" description="Polar residues" evidence="1">
    <location>
        <begin position="1163"/>
        <end position="1178"/>
    </location>
</feature>
<reference evidence="2" key="1">
    <citation type="submission" date="2021-01" db="EMBL/GenBank/DDBJ databases">
        <authorList>
            <person name="Corre E."/>
            <person name="Pelletier E."/>
            <person name="Niang G."/>
            <person name="Scheremetjew M."/>
            <person name="Finn R."/>
            <person name="Kale V."/>
            <person name="Holt S."/>
            <person name="Cochrane G."/>
            <person name="Meng A."/>
            <person name="Brown T."/>
            <person name="Cohen L."/>
        </authorList>
    </citation>
    <scope>NUCLEOTIDE SEQUENCE</scope>
    <source>
        <strain evidence="2">WS</strain>
    </source>
</reference>
<feature type="compositionally biased region" description="Low complexity" evidence="1">
    <location>
        <begin position="983"/>
        <end position="995"/>
    </location>
</feature>
<feature type="compositionally biased region" description="Polar residues" evidence="1">
    <location>
        <begin position="60"/>
        <end position="70"/>
    </location>
</feature>
<protein>
    <submittedName>
        <fullName evidence="2">Uncharacterized protein</fullName>
    </submittedName>
</protein>
<accession>A0A7S1KKZ2</accession>
<feature type="compositionally biased region" description="Basic and acidic residues" evidence="1">
    <location>
        <begin position="640"/>
        <end position="665"/>
    </location>
</feature>
<feature type="compositionally biased region" description="Basic and acidic residues" evidence="1">
    <location>
        <begin position="861"/>
        <end position="878"/>
    </location>
</feature>
<feature type="region of interest" description="Disordered" evidence="1">
    <location>
        <begin position="41"/>
        <end position="109"/>
    </location>
</feature>
<feature type="compositionally biased region" description="Polar residues" evidence="1">
    <location>
        <begin position="590"/>
        <end position="608"/>
    </location>
</feature>
<feature type="region of interest" description="Disordered" evidence="1">
    <location>
        <begin position="424"/>
        <end position="447"/>
    </location>
</feature>
<feature type="compositionally biased region" description="Basic residues" evidence="1">
    <location>
        <begin position="1308"/>
        <end position="1320"/>
    </location>
</feature>
<gene>
    <name evidence="2" type="ORF">PCOS0759_LOCUS265</name>
</gene>
<proteinExistence type="predicted"/>
<feature type="compositionally biased region" description="Polar residues" evidence="1">
    <location>
        <begin position="793"/>
        <end position="802"/>
    </location>
</feature>
<feature type="region of interest" description="Disordered" evidence="1">
    <location>
        <begin position="294"/>
        <end position="401"/>
    </location>
</feature>
<feature type="compositionally biased region" description="Basic and acidic residues" evidence="1">
    <location>
        <begin position="940"/>
        <end position="950"/>
    </location>
</feature>